<name>A0A6G1L7A0_9PEZI</name>
<dbReference type="PANTHER" id="PTHR15321:SF3">
    <property type="entry name" value="TP53-BINDING PROTEIN 1"/>
    <property type="match status" value="1"/>
</dbReference>
<evidence type="ECO:0000259" key="5">
    <source>
        <dbReference type="PROSITE" id="PS50172"/>
    </source>
</evidence>
<organism evidence="6 7">
    <name type="scientific">Teratosphaeria nubilosa</name>
    <dbReference type="NCBI Taxonomy" id="161662"/>
    <lineage>
        <taxon>Eukaryota</taxon>
        <taxon>Fungi</taxon>
        <taxon>Dikarya</taxon>
        <taxon>Ascomycota</taxon>
        <taxon>Pezizomycotina</taxon>
        <taxon>Dothideomycetes</taxon>
        <taxon>Dothideomycetidae</taxon>
        <taxon>Mycosphaerellales</taxon>
        <taxon>Teratosphaeriaceae</taxon>
        <taxon>Teratosphaeria</taxon>
    </lineage>
</organism>
<feature type="compositionally biased region" description="Polar residues" evidence="4">
    <location>
        <begin position="28"/>
        <end position="42"/>
    </location>
</feature>
<evidence type="ECO:0000256" key="4">
    <source>
        <dbReference type="SAM" id="MobiDB-lite"/>
    </source>
</evidence>
<keyword evidence="7" id="KW-1185">Reference proteome</keyword>
<dbReference type="GO" id="GO:0042393">
    <property type="term" value="F:histone binding"/>
    <property type="evidence" value="ECO:0007669"/>
    <property type="project" value="TreeGrafter"/>
</dbReference>
<dbReference type="InterPro" id="IPR047250">
    <property type="entry name" value="BRCT_p53bp1-like_rpt2"/>
</dbReference>
<feature type="region of interest" description="Disordered" evidence="4">
    <location>
        <begin position="1"/>
        <end position="76"/>
    </location>
</feature>
<comment type="subcellular location">
    <subcellularLocation>
        <location evidence="1">Nucleus</location>
    </subcellularLocation>
</comment>
<sequence length="388" mass="42138">MWPAFADRPFTPPASESSRINGGRLATPVTSDAQTPNDTPASRSRRSILPSARAGDSKQLNRTLHLRDESVASGKSRTPITGTGLFGGMAFAISYASSEPEKAEVARHIHRNGGIILDNGFEELFELPSMDERASTPKRILTADGRNPGLMLKAKFADLGFVALIADRHSRKAKYMQALALGLPTLSGRWVMDCLKAMSSDDRADAKLLPWSRYLLPAGESAYLNGAVRSRMLVPYSTLEVTLAGTIANRPLLLDSDGVVIVASKRNKAIWDKRKAYAFLTLALGAGTVKRVSDLQEAKAYVASSLENGEESPWRWIYVDGSVADAHAVVFEESTPVTAGKKRKRTNEVVKKEKVDRKAMSAVGAEGRVRVVNDEFVVQSLILGALVE</sequence>
<protein>
    <submittedName>
        <fullName evidence="6">BRCT domain-containing protein</fullName>
    </submittedName>
</protein>
<dbReference type="EMBL" id="ML995841">
    <property type="protein sequence ID" value="KAF2768725.1"/>
    <property type="molecule type" value="Genomic_DNA"/>
</dbReference>
<dbReference type="InterPro" id="IPR047249">
    <property type="entry name" value="BRCT_p53bp1-like_rpt1"/>
</dbReference>
<dbReference type="CDD" id="cd17745">
    <property type="entry name" value="BRCT_p53bp1_rpt1"/>
    <property type="match status" value="1"/>
</dbReference>
<dbReference type="GO" id="GO:0045944">
    <property type="term" value="P:positive regulation of transcription by RNA polymerase II"/>
    <property type="evidence" value="ECO:0007669"/>
    <property type="project" value="TreeGrafter"/>
</dbReference>
<dbReference type="GO" id="GO:0000077">
    <property type="term" value="P:DNA damage checkpoint signaling"/>
    <property type="evidence" value="ECO:0007669"/>
    <property type="project" value="TreeGrafter"/>
</dbReference>
<dbReference type="Gene3D" id="3.40.50.10190">
    <property type="entry name" value="BRCT domain"/>
    <property type="match status" value="1"/>
</dbReference>
<dbReference type="InterPro" id="IPR036420">
    <property type="entry name" value="BRCT_dom_sf"/>
</dbReference>
<gene>
    <name evidence="6" type="ORF">EJ03DRAFT_273606</name>
</gene>
<accession>A0A6G1L7A0</accession>
<evidence type="ECO:0000256" key="2">
    <source>
        <dbReference type="ARBA" id="ARBA00022763"/>
    </source>
</evidence>
<dbReference type="GO" id="GO:0005634">
    <property type="term" value="C:nucleus"/>
    <property type="evidence" value="ECO:0007669"/>
    <property type="project" value="UniProtKB-SubCell"/>
</dbReference>
<dbReference type="Proteomes" id="UP000799436">
    <property type="component" value="Unassembled WGS sequence"/>
</dbReference>
<dbReference type="CDD" id="cd17724">
    <property type="entry name" value="BRCT_p53bp1_rpt2"/>
    <property type="match status" value="1"/>
</dbReference>
<dbReference type="AlphaFoldDB" id="A0A6G1L7A0"/>
<dbReference type="SUPFAM" id="SSF52113">
    <property type="entry name" value="BRCT domain"/>
    <property type="match status" value="1"/>
</dbReference>
<keyword evidence="2" id="KW-0227">DNA damage</keyword>
<evidence type="ECO:0000313" key="7">
    <source>
        <dbReference type="Proteomes" id="UP000799436"/>
    </source>
</evidence>
<proteinExistence type="predicted"/>
<dbReference type="InterPro" id="IPR047252">
    <property type="entry name" value="TP53BP1-like"/>
</dbReference>
<keyword evidence="3" id="KW-0539">Nucleus</keyword>
<evidence type="ECO:0000256" key="1">
    <source>
        <dbReference type="ARBA" id="ARBA00004123"/>
    </source>
</evidence>
<dbReference type="PANTHER" id="PTHR15321">
    <property type="entry name" value="TUMOR SUPPRESSOR P53-BINDING PROTEIN 1"/>
    <property type="match status" value="1"/>
</dbReference>
<dbReference type="OrthoDB" id="129353at2759"/>
<feature type="domain" description="BRCT" evidence="5">
    <location>
        <begin position="81"/>
        <end position="196"/>
    </location>
</feature>
<evidence type="ECO:0000313" key="6">
    <source>
        <dbReference type="EMBL" id="KAF2768725.1"/>
    </source>
</evidence>
<dbReference type="PROSITE" id="PS50172">
    <property type="entry name" value="BRCT"/>
    <property type="match status" value="1"/>
</dbReference>
<evidence type="ECO:0000256" key="3">
    <source>
        <dbReference type="ARBA" id="ARBA00023242"/>
    </source>
</evidence>
<reference evidence="6" key="1">
    <citation type="journal article" date="2020" name="Stud. Mycol.">
        <title>101 Dothideomycetes genomes: a test case for predicting lifestyles and emergence of pathogens.</title>
        <authorList>
            <person name="Haridas S."/>
            <person name="Albert R."/>
            <person name="Binder M."/>
            <person name="Bloem J."/>
            <person name="Labutti K."/>
            <person name="Salamov A."/>
            <person name="Andreopoulos B."/>
            <person name="Baker S."/>
            <person name="Barry K."/>
            <person name="Bills G."/>
            <person name="Bluhm B."/>
            <person name="Cannon C."/>
            <person name="Castanera R."/>
            <person name="Culley D."/>
            <person name="Daum C."/>
            <person name="Ezra D."/>
            <person name="Gonzalez J."/>
            <person name="Henrissat B."/>
            <person name="Kuo A."/>
            <person name="Liang C."/>
            <person name="Lipzen A."/>
            <person name="Lutzoni F."/>
            <person name="Magnuson J."/>
            <person name="Mondo S."/>
            <person name="Nolan M."/>
            <person name="Ohm R."/>
            <person name="Pangilinan J."/>
            <person name="Park H.-J."/>
            <person name="Ramirez L."/>
            <person name="Alfaro M."/>
            <person name="Sun H."/>
            <person name="Tritt A."/>
            <person name="Yoshinaga Y."/>
            <person name="Zwiers L.-H."/>
            <person name="Turgeon B."/>
            <person name="Goodwin S."/>
            <person name="Spatafora J."/>
            <person name="Crous P."/>
            <person name="Grigoriev I."/>
        </authorList>
    </citation>
    <scope>NUCLEOTIDE SEQUENCE</scope>
    <source>
        <strain evidence="6">CBS 116005</strain>
    </source>
</reference>
<dbReference type="InterPro" id="IPR001357">
    <property type="entry name" value="BRCT_dom"/>
</dbReference>